<evidence type="ECO:0000313" key="5">
    <source>
        <dbReference type="Proteomes" id="UP000826709"/>
    </source>
</evidence>
<dbReference type="InterPro" id="IPR036705">
    <property type="entry name" value="Ribosyl_crysJ1_sf"/>
</dbReference>
<dbReference type="PANTHER" id="PTHR16222:SF24">
    <property type="entry name" value="ADP-RIBOSYLHYDROLASE ARH3"/>
    <property type="match status" value="1"/>
</dbReference>
<keyword evidence="3" id="KW-0479">Metal-binding</keyword>
<organism evidence="4 5">
    <name type="scientific">Methanofollis formosanus</name>
    <dbReference type="NCBI Taxonomy" id="299308"/>
    <lineage>
        <taxon>Archaea</taxon>
        <taxon>Methanobacteriati</taxon>
        <taxon>Methanobacteriota</taxon>
        <taxon>Stenosarchaea group</taxon>
        <taxon>Methanomicrobia</taxon>
        <taxon>Methanomicrobiales</taxon>
        <taxon>Methanomicrobiaceae</taxon>
        <taxon>Methanofollis</taxon>
    </lineage>
</organism>
<dbReference type="AlphaFoldDB" id="A0A8G1A1R3"/>
<sequence length="294" mass="31310">MIFILDFTRAAGCLVGLAVGDALGAPLEGLPPPENRVTRMLGGGIHDIRSGEFTDDTLQAIGLAESLISCRGFSPEDFMERLIRAFEEAPEFYGPTSGTVFTLVGEGCAPEEAAAVAHLRNRGSRTNGSVMRAPPLGVYYPPRAVREVSLACSALTHYDPVAGECSAFVNQMVSEMCRGVPKVRAFTHALDRCRDPEVAERLGEFHRWPLEPSLDAVLATHAAVAVFMGSDGFEKTVVRAVNLGGDADTVGAIAGALAGACYGFPFIPHRWLVGLRHTGELLALSRRLCAAARG</sequence>
<dbReference type="KEGG" id="mfk:E2N92_04770"/>
<name>A0A8G1A1R3_9EURY</name>
<dbReference type="InterPro" id="IPR005502">
    <property type="entry name" value="Ribosyl_crysJ1"/>
</dbReference>
<evidence type="ECO:0000256" key="1">
    <source>
        <dbReference type="ARBA" id="ARBA00010702"/>
    </source>
</evidence>
<feature type="binding site" evidence="3">
    <location>
        <position position="246"/>
    </location>
    <ligand>
        <name>Mg(2+)</name>
        <dbReference type="ChEBI" id="CHEBI:18420"/>
        <label>1</label>
    </ligand>
</feature>
<dbReference type="Gene3D" id="1.10.4080.10">
    <property type="entry name" value="ADP-ribosylation/Crystallin J1"/>
    <property type="match status" value="1"/>
</dbReference>
<accession>A0A8G1A1R3</accession>
<evidence type="ECO:0000256" key="2">
    <source>
        <dbReference type="ARBA" id="ARBA00022801"/>
    </source>
</evidence>
<dbReference type="EMBL" id="CP037968">
    <property type="protein sequence ID" value="QYZ78789.1"/>
    <property type="molecule type" value="Genomic_DNA"/>
</dbReference>
<keyword evidence="2" id="KW-0378">Hydrolase</keyword>
<dbReference type="GO" id="GO:0016787">
    <property type="term" value="F:hydrolase activity"/>
    <property type="evidence" value="ECO:0007669"/>
    <property type="project" value="UniProtKB-KW"/>
</dbReference>
<dbReference type="PANTHER" id="PTHR16222">
    <property type="entry name" value="ADP-RIBOSYLGLYCOHYDROLASE"/>
    <property type="match status" value="1"/>
</dbReference>
<feature type="binding site" evidence="3">
    <location>
        <position position="56"/>
    </location>
    <ligand>
        <name>Mg(2+)</name>
        <dbReference type="ChEBI" id="CHEBI:18420"/>
        <label>1</label>
    </ligand>
</feature>
<evidence type="ECO:0000313" key="4">
    <source>
        <dbReference type="EMBL" id="QYZ78789.1"/>
    </source>
</evidence>
<feature type="binding site" evidence="3">
    <location>
        <position position="55"/>
    </location>
    <ligand>
        <name>Mg(2+)</name>
        <dbReference type="ChEBI" id="CHEBI:18420"/>
        <label>1</label>
    </ligand>
</feature>
<protein>
    <submittedName>
        <fullName evidence="4">ADP-ribosylglycohydrolase family protein</fullName>
    </submittedName>
</protein>
<feature type="binding site" evidence="3">
    <location>
        <position position="54"/>
    </location>
    <ligand>
        <name>Mg(2+)</name>
        <dbReference type="ChEBI" id="CHEBI:18420"/>
        <label>1</label>
    </ligand>
</feature>
<gene>
    <name evidence="4" type="ORF">E2N92_04770</name>
</gene>
<dbReference type="GO" id="GO:0046872">
    <property type="term" value="F:metal ion binding"/>
    <property type="evidence" value="ECO:0007669"/>
    <property type="project" value="UniProtKB-KW"/>
</dbReference>
<evidence type="ECO:0000256" key="3">
    <source>
        <dbReference type="PIRSR" id="PIRSR605502-1"/>
    </source>
</evidence>
<dbReference type="OrthoDB" id="114878at2157"/>
<dbReference type="Proteomes" id="UP000826709">
    <property type="component" value="Chromosome"/>
</dbReference>
<proteinExistence type="inferred from homology"/>
<reference evidence="4" key="2">
    <citation type="submission" date="2019-03" db="EMBL/GenBank/DDBJ databases">
        <authorList>
            <person name="Chen S.-C."/>
            <person name="Wu S.-Y."/>
            <person name="Lai M.-C."/>
        </authorList>
    </citation>
    <scope>NUCLEOTIDE SEQUENCE</scope>
    <source>
        <strain evidence="4">ML15</strain>
    </source>
</reference>
<feature type="binding site" evidence="3">
    <location>
        <position position="248"/>
    </location>
    <ligand>
        <name>Mg(2+)</name>
        <dbReference type="ChEBI" id="CHEBI:18420"/>
        <label>1</label>
    </ligand>
</feature>
<reference evidence="4" key="1">
    <citation type="journal article" date="2005" name="Int. J. Syst. Evol. Microbiol.">
        <title>Methanofollis formosanus sp. nov., isolated from a fish pond.</title>
        <authorList>
            <person name="Wu S.Y."/>
            <person name="Chen S.C."/>
            <person name="Lai M.C."/>
        </authorList>
    </citation>
    <scope>NUCLEOTIDE SEQUENCE</scope>
    <source>
        <strain evidence="4">ML15</strain>
    </source>
</reference>
<comment type="cofactor">
    <cofactor evidence="3">
        <name>Mg(2+)</name>
        <dbReference type="ChEBI" id="CHEBI:18420"/>
    </cofactor>
    <text evidence="3">Binds 2 magnesium ions per subunit.</text>
</comment>
<feature type="binding site" evidence="3">
    <location>
        <position position="249"/>
    </location>
    <ligand>
        <name>Mg(2+)</name>
        <dbReference type="ChEBI" id="CHEBI:18420"/>
        <label>1</label>
    </ligand>
</feature>
<dbReference type="Pfam" id="PF03747">
    <property type="entry name" value="ADP_ribosyl_GH"/>
    <property type="match status" value="1"/>
</dbReference>
<keyword evidence="3" id="KW-0460">Magnesium</keyword>
<dbReference type="InterPro" id="IPR050792">
    <property type="entry name" value="ADP-ribosylglycohydrolase"/>
</dbReference>
<keyword evidence="5" id="KW-1185">Reference proteome</keyword>
<dbReference type="SUPFAM" id="SSF101478">
    <property type="entry name" value="ADP-ribosylglycohydrolase"/>
    <property type="match status" value="1"/>
</dbReference>
<comment type="similarity">
    <text evidence="1">Belongs to the ADP-ribosylglycohydrolase family.</text>
</comment>